<dbReference type="OrthoDB" id="2582433at2759"/>
<dbReference type="PANTHER" id="PTHR12526:SF630">
    <property type="entry name" value="GLYCOSYLTRANSFERASE"/>
    <property type="match status" value="1"/>
</dbReference>
<feature type="transmembrane region" description="Helical" evidence="2">
    <location>
        <begin position="1380"/>
        <end position="1404"/>
    </location>
</feature>
<keyword evidence="3" id="KW-0808">Transferase</keyword>
<keyword evidence="2" id="KW-0472">Membrane</keyword>
<gene>
    <name evidence="3" type="ORF">PAC_10769</name>
</gene>
<name>A0A1L7X781_9HELO</name>
<feature type="transmembrane region" description="Helical" evidence="2">
    <location>
        <begin position="1046"/>
        <end position="1065"/>
    </location>
</feature>
<organism evidence="3 4">
    <name type="scientific">Phialocephala subalpina</name>
    <dbReference type="NCBI Taxonomy" id="576137"/>
    <lineage>
        <taxon>Eukaryota</taxon>
        <taxon>Fungi</taxon>
        <taxon>Dikarya</taxon>
        <taxon>Ascomycota</taxon>
        <taxon>Pezizomycotina</taxon>
        <taxon>Leotiomycetes</taxon>
        <taxon>Helotiales</taxon>
        <taxon>Mollisiaceae</taxon>
        <taxon>Phialocephala</taxon>
        <taxon>Phialocephala fortinii species complex</taxon>
    </lineage>
</organism>
<feature type="transmembrane region" description="Helical" evidence="2">
    <location>
        <begin position="19"/>
        <end position="44"/>
    </location>
</feature>
<feature type="transmembrane region" description="Helical" evidence="2">
    <location>
        <begin position="1300"/>
        <end position="1321"/>
    </location>
</feature>
<feature type="transmembrane region" description="Helical" evidence="2">
    <location>
        <begin position="986"/>
        <end position="1009"/>
    </location>
</feature>
<keyword evidence="4" id="KW-1185">Reference proteome</keyword>
<feature type="transmembrane region" description="Helical" evidence="2">
    <location>
        <begin position="1242"/>
        <end position="1261"/>
    </location>
</feature>
<feature type="transmembrane region" description="Helical" evidence="2">
    <location>
        <begin position="919"/>
        <end position="944"/>
    </location>
</feature>
<feature type="compositionally biased region" description="Low complexity" evidence="1">
    <location>
        <begin position="408"/>
        <end position="426"/>
    </location>
</feature>
<evidence type="ECO:0000256" key="2">
    <source>
        <dbReference type="SAM" id="Phobius"/>
    </source>
</evidence>
<sequence length="2980" mass="334358">MAQITGVEAAGWHELLQYWWQYVLVGFILVTLGLGLTFLLYLAVGKLYNYHIKSRAASKQLPAPVRRYLSQSSAGLSSYCIEKTTERPASYGVYLGEFETPPNSDQIRILSQWDLLVFDPSQEGVLEAMSCGMYAISPQTIARLDIKKIGGRSKRPVSSVVQWISSFIKVSAKITGHQHCITGILLGNWEDVITVPILKAYVLFASSLGLTVYLEASAPQFLVDPKLAELDEVTGLVIRNGTISANGEERDAFQMSQMRPTIKAFVSQACLRSFVVLLWETLEDDAKPLNAVMRRSYQWSKFYSALSWIGTRLALTSAELSLVQQEPLGAFDWLKELRVMKIHDKWRFNRVISRDYFRDNFERINELHTILCTDPDSRSVNTNSQESARLSSFTSAPSTDRRVSHRQSSTAGKSASHSFSSSPQSSVSLGSLSWLSLLDQKGGNAISTSPKGSLYDYYGCFPLGLNVTRKAFADIAQAQQRLKEMSLLDQLKNSQLQQIGTKLQEFCNTSTIRGTRPALEWLAVIQELSHQLTNLSESTLDDFLDPIRVHIGLDSGFQIQPGVRFWGVYGLDDDGNLDIFLSRNVHDITGAILHTFLSSRGCPRHDCFQAEVMFAEWSGNLVEQLRLSPRMVDDLALLSPRELLKFLQHLTLTPGSGDSTIVSLVRAACEEQLLDATDFAQLKETSTTAYLSGRASPSDLVNARLYWYRQAGCQHPDSFVALQNFIQIDISITLMLKHRNISSLQRLTDALVRCIEEDKIDSRVDLIAFAVFCSMRKHAFDEAYIEVTDRNTLFNDQSDQAAAFAELFATGARCEAYFDLTPSAFGKLLSDRYRAYHHRPGYEPPIWTDAEPATPSAYAAAKIDVDPNSKKSQMSAHQRFTFLSVFAIPALLDILLLTTTGRGLYLSYKMTWELHPATLALMISLLVSGAVGTWITCGGSYYLISMAFSAMNMFVITRLVGGLAFTLAIAVIGLIVMGVLDGIGSGVVFFLYLIALTSYLTLLATLANFQYPGSAFQSGRPIIIMAIPFLFISPVITIWIPGKDIYVYLCVIYAFMILLVLGVRYTGSRWTTWYLAIEKVNDQDLRKWYVQKYEDGDESVLSGMTEPGVLKLARDAMNRDVTAFRKQWRKKSDDPVVLSLAKSYDATIFLLEWYSGYSGTPLSIPYSSTWNMQTKVALQTLMQLQTGIRLHNAFIHWRQAGDEVGCSILYFIVALLDKWNSLLAGGQLLGMAAKNTKYRMPVGFALAYYLIGAVLLDFNAAKLHLMTAKGQNMLIDDVLSIPEAVKREVRARRYLYWTMLGRYLLFHVWSMAVASTLLWVFDSTKDSTLLFLAYVAAYTGLLWYQYTKIFSGPRSLKPLIAAVVIALPLGQVLRHFYSKSFMYCDVVALGVATWTAALLTLYYARIKTKSEYKTGKKSSSAKQSCDNSDGDGIYHAFTNPGKDPLLSQDELRILFNNLQALREEERYQVDPQTHPGLEIKSVLLHALGNCREPRGSLSKFSLEAFPEAAELLEMTVFAFENGSVIVDCIPMAAMIDAFGDVKAIAYANQGELKIIIGCEMMSVYEQQSSVSNFCQTTAEVILHAVAESFMGMTHDSSTLAESFLVPVPQFHIVRHSPVPSRVKNYLTASKCSTSQARALARFCEDQSIQFLALGFDADLQWEHLPRDIREMIISRCVGQEEMLTRSQHEWLVFNQAHGIPIKTFLARCNFGAYVAMSNRKYALGARNDTSGERFYHQDTLTSLSFLRVIPPVAKFTTRKILQSLKAPLSTVYHNLGICLKLLAIAFVADPEFQRELNYALHKNPRIIRSVTLFFATGVWKYTRAIQTIVMPIFLLHGRKNVTTLWHRVGGTTISLKRQRIAIENSDGLFTAFIHPANGEDGNFEVHQYASDLDKEPEDNTKLQRISVYSKDMILLSREDYFNGIKSNVYVYEYLTEHGGLRPKRLSKLQSHRYPMLRKCIEGKNAFEEVNFDNRGLVQSGSYILHGSLIRFNCHYRQGSNFDDELLRAEFVLPHLTCTVSWSAPPPSHQERLDKWIPHSQIMEATFVLGSDVYESHWRYDHKFHPTILTTLNGEPVETPPIIRWDHLGVLKKPTRYSFHYDDPLITFCSIKSHAVPRWLGLNTHQNPVSTSRARSRLWMAWKNTPGFDGVIVRWLDERLLRREPLLRPYWRRRDRGDLPGAEAFLNENADSVMAAVDLDNSISGWAPLAIKIADLYSFGQGGDANSRTRSKDPDFDNDELQVLAVDSGTWPNEGGGVSACRRDMINNLRSVSWHMIAESANDSGLPKHQTEMNVRSLKVIPLWGLDFLTPTHGLFKDRLDTEVEHVPRDATKADVRRNFLPILTALVKGARTSHFTKANIMQTTRALVNLNTYFSEGKHWGAIWTSRTVKDAWRELWISQDLVSPTPSEGWFQTEIPTVAQLDGALELWFRYLFIFSIPVPDRIPAIFQASHHSVSASYGIVCKIKRGCTLQIWDHAISWRETNLYLSSDLCAMAPFVRNSLLGLMRVTSQLILHHADTILPCADFFNPGWEIEIGTSQGSLEHRNTFRRKIDPVVNGIPDMSKFAPIADITTQIPTVTMLSHVWYAKDIKTAILSADIIVNEWGFTDYALDIYGAIDKAPSYSTDCFEIIASKSLPKFVNMRGEANPTAVLEKTWVFLNSSISEGLPLALGEAALTGAPVVCTDVGASLRVLTDQDTGERYSAVVAPNDARNLARAQINFLAMLDEWAPYANDPPGFKAPTITDKPTPQDVAAITKRMYEKTAERKALGMRSRDIVQKSFGGERYLREHEQMLWIGKARYDLLHRPPPRLHRSNPPSRNTTLGHGIQMPSNIWGNASVSFHERTNRRVPASSVQTNSMMNSLPSTLMSPGVRSLFDVGSRTGTGLGTSKASTLFSTQPTSMHLPHTKSGLSNMSSGGGKVMPQRIQLLKRDSSYGYESSGRSSFRDQFVTGAKEGKHGKSGKSGEDTFIRDITSALQRV</sequence>
<feature type="transmembrane region" description="Helical" evidence="2">
    <location>
        <begin position="956"/>
        <end position="980"/>
    </location>
</feature>
<dbReference type="EMBL" id="FJOG01000017">
    <property type="protein sequence ID" value="CZR60873.1"/>
    <property type="molecule type" value="Genomic_DNA"/>
</dbReference>
<feature type="transmembrane region" description="Helical" evidence="2">
    <location>
        <begin position="1356"/>
        <end position="1374"/>
    </location>
</feature>
<keyword evidence="2" id="KW-1133">Transmembrane helix</keyword>
<evidence type="ECO:0000256" key="1">
    <source>
        <dbReference type="SAM" id="MobiDB-lite"/>
    </source>
</evidence>
<feature type="region of interest" description="Disordered" evidence="1">
    <location>
        <begin position="377"/>
        <end position="426"/>
    </location>
</feature>
<dbReference type="GO" id="GO:0016740">
    <property type="term" value="F:transferase activity"/>
    <property type="evidence" value="ECO:0007669"/>
    <property type="project" value="UniProtKB-KW"/>
</dbReference>
<dbReference type="PANTHER" id="PTHR12526">
    <property type="entry name" value="GLYCOSYLTRANSFERASE"/>
    <property type="match status" value="1"/>
</dbReference>
<evidence type="ECO:0000313" key="4">
    <source>
        <dbReference type="Proteomes" id="UP000184330"/>
    </source>
</evidence>
<keyword evidence="2" id="KW-0812">Transmembrane</keyword>
<dbReference type="SUPFAM" id="SSF53756">
    <property type="entry name" value="UDP-Glycosyltransferase/glycogen phosphorylase"/>
    <property type="match status" value="1"/>
</dbReference>
<dbReference type="Pfam" id="PF13692">
    <property type="entry name" value="Glyco_trans_1_4"/>
    <property type="match status" value="1"/>
</dbReference>
<evidence type="ECO:0000313" key="3">
    <source>
        <dbReference type="EMBL" id="CZR60873.1"/>
    </source>
</evidence>
<accession>A0A1L7X781</accession>
<feature type="transmembrane region" description="Helical" evidence="2">
    <location>
        <begin position="1327"/>
        <end position="1344"/>
    </location>
</feature>
<dbReference type="Proteomes" id="UP000184330">
    <property type="component" value="Unassembled WGS sequence"/>
</dbReference>
<feature type="compositionally biased region" description="Polar residues" evidence="1">
    <location>
        <begin position="378"/>
        <end position="398"/>
    </location>
</feature>
<feature type="transmembrane region" description="Helical" evidence="2">
    <location>
        <begin position="1021"/>
        <end position="1040"/>
    </location>
</feature>
<dbReference type="STRING" id="576137.A0A1L7X781"/>
<dbReference type="Gene3D" id="3.40.50.2000">
    <property type="entry name" value="Glycogen Phosphorylase B"/>
    <property type="match status" value="1"/>
</dbReference>
<protein>
    <submittedName>
        <fullName evidence="3">Related to glycosyl transferase</fullName>
    </submittedName>
</protein>
<feature type="transmembrane region" description="Helical" evidence="2">
    <location>
        <begin position="880"/>
        <end position="899"/>
    </location>
</feature>
<proteinExistence type="predicted"/>
<reference evidence="3 4" key="1">
    <citation type="submission" date="2016-03" db="EMBL/GenBank/DDBJ databases">
        <authorList>
            <person name="Ploux O."/>
        </authorList>
    </citation>
    <scope>NUCLEOTIDE SEQUENCE [LARGE SCALE GENOMIC DNA]</scope>
    <source>
        <strain evidence="3 4">UAMH 11012</strain>
    </source>
</reference>